<feature type="region of interest" description="Disordered" evidence="1">
    <location>
        <begin position="1"/>
        <end position="72"/>
    </location>
</feature>
<evidence type="ECO:0000313" key="2">
    <source>
        <dbReference type="EMBL" id="CEO58137.1"/>
    </source>
</evidence>
<dbReference type="AlphaFoldDB" id="A0A0B7KRI7"/>
<evidence type="ECO:0000256" key="1">
    <source>
        <dbReference type="SAM" id="MobiDB-lite"/>
    </source>
</evidence>
<sequence>MVNSHTKNLLKTNGRTRGSQQQEALLSPSQVNTGGNTSMDLIANQHTSDKPRPDKKPTPHEELDTNAIQSPC</sequence>
<protein>
    <submittedName>
        <fullName evidence="2">Uncharacterized protein</fullName>
    </submittedName>
</protein>
<dbReference type="EMBL" id="CDPU01000373">
    <property type="protein sequence ID" value="CEO58137.1"/>
    <property type="molecule type" value="Genomic_DNA"/>
</dbReference>
<name>A0A0B7KRI7_BIOOC</name>
<organism evidence="2">
    <name type="scientific">Bionectria ochroleuca</name>
    <name type="common">Gliocladium roseum</name>
    <dbReference type="NCBI Taxonomy" id="29856"/>
    <lineage>
        <taxon>Eukaryota</taxon>
        <taxon>Fungi</taxon>
        <taxon>Dikarya</taxon>
        <taxon>Ascomycota</taxon>
        <taxon>Pezizomycotina</taxon>
        <taxon>Sordariomycetes</taxon>
        <taxon>Hypocreomycetidae</taxon>
        <taxon>Hypocreales</taxon>
        <taxon>Bionectriaceae</taxon>
        <taxon>Clonostachys</taxon>
    </lineage>
</organism>
<proteinExistence type="predicted"/>
<accession>A0A0B7KRI7</accession>
<gene>
    <name evidence="2" type="ORF">BN869_000014195_1</name>
</gene>
<reference evidence="2" key="1">
    <citation type="submission" date="2015-01" db="EMBL/GenBank/DDBJ databases">
        <authorList>
            <person name="Durling Mikael"/>
        </authorList>
    </citation>
    <scope>NUCLEOTIDE SEQUENCE</scope>
</reference>
<feature type="compositionally biased region" description="Polar residues" evidence="1">
    <location>
        <begin position="1"/>
        <end position="39"/>
    </location>
</feature>
<feature type="compositionally biased region" description="Basic and acidic residues" evidence="1">
    <location>
        <begin position="47"/>
        <end position="63"/>
    </location>
</feature>